<name>A0AAW0JD91_MYOGA</name>
<keyword evidence="2" id="KW-1185">Reference proteome</keyword>
<dbReference type="Proteomes" id="UP001488838">
    <property type="component" value="Unassembled WGS sequence"/>
</dbReference>
<organism evidence="1 2">
    <name type="scientific">Myodes glareolus</name>
    <name type="common">Bank vole</name>
    <name type="synonym">Clethrionomys glareolus</name>
    <dbReference type="NCBI Taxonomy" id="447135"/>
    <lineage>
        <taxon>Eukaryota</taxon>
        <taxon>Metazoa</taxon>
        <taxon>Chordata</taxon>
        <taxon>Craniata</taxon>
        <taxon>Vertebrata</taxon>
        <taxon>Euteleostomi</taxon>
        <taxon>Mammalia</taxon>
        <taxon>Eutheria</taxon>
        <taxon>Euarchontoglires</taxon>
        <taxon>Glires</taxon>
        <taxon>Rodentia</taxon>
        <taxon>Myomorpha</taxon>
        <taxon>Muroidea</taxon>
        <taxon>Cricetidae</taxon>
        <taxon>Arvicolinae</taxon>
        <taxon>Myodes</taxon>
    </lineage>
</organism>
<gene>
    <name evidence="1" type="ORF">U0070_001687</name>
</gene>
<dbReference type="AlphaFoldDB" id="A0AAW0JD91"/>
<evidence type="ECO:0000313" key="2">
    <source>
        <dbReference type="Proteomes" id="UP001488838"/>
    </source>
</evidence>
<sequence>MRPTAGHGALARAVPQQSGLCWSRAMDEDPVVALQLQQEWDTWRGASWEPVWWVDASWELVSPTLDLQALFLQFKDRFFWRHLEAVDVK</sequence>
<comment type="caution">
    <text evidence="1">The sequence shown here is derived from an EMBL/GenBank/DDBJ whole genome shotgun (WGS) entry which is preliminary data.</text>
</comment>
<proteinExistence type="predicted"/>
<protein>
    <submittedName>
        <fullName evidence="1">Uncharacterized protein</fullName>
    </submittedName>
</protein>
<evidence type="ECO:0000313" key="1">
    <source>
        <dbReference type="EMBL" id="KAK7824216.1"/>
    </source>
</evidence>
<dbReference type="EMBL" id="JBBHLL010000047">
    <property type="protein sequence ID" value="KAK7824216.1"/>
    <property type="molecule type" value="Genomic_DNA"/>
</dbReference>
<accession>A0AAW0JD91</accession>
<reference evidence="1 2" key="1">
    <citation type="journal article" date="2023" name="bioRxiv">
        <title>Conserved and derived expression patterns and positive selection on dental genes reveal complex evolutionary context of ever-growing rodent molars.</title>
        <authorList>
            <person name="Calamari Z.T."/>
            <person name="Song A."/>
            <person name="Cohen E."/>
            <person name="Akter M."/>
            <person name="Roy R.D."/>
            <person name="Hallikas O."/>
            <person name="Christensen M.M."/>
            <person name="Li P."/>
            <person name="Marangoni P."/>
            <person name="Jernvall J."/>
            <person name="Klein O.D."/>
        </authorList>
    </citation>
    <scope>NUCLEOTIDE SEQUENCE [LARGE SCALE GENOMIC DNA]</scope>
    <source>
        <strain evidence="1">V071</strain>
    </source>
</reference>